<proteinExistence type="predicted"/>
<feature type="non-terminal residue" evidence="1">
    <location>
        <position position="36"/>
    </location>
</feature>
<reference evidence="1" key="1">
    <citation type="submission" date="2018-05" db="EMBL/GenBank/DDBJ databases">
        <authorList>
            <person name="Lanie J.A."/>
            <person name="Ng W.-L."/>
            <person name="Kazmierczak K.M."/>
            <person name="Andrzejewski T.M."/>
            <person name="Davidsen T.M."/>
            <person name="Wayne K.J."/>
            <person name="Tettelin H."/>
            <person name="Glass J.I."/>
            <person name="Rusch D."/>
            <person name="Podicherti R."/>
            <person name="Tsui H.-C.T."/>
            <person name="Winkler M.E."/>
        </authorList>
    </citation>
    <scope>NUCLEOTIDE SEQUENCE</scope>
</reference>
<protein>
    <submittedName>
        <fullName evidence="1">Uncharacterized protein</fullName>
    </submittedName>
</protein>
<feature type="non-terminal residue" evidence="1">
    <location>
        <position position="1"/>
    </location>
</feature>
<accession>A0A381ZTI9</accession>
<dbReference type="AlphaFoldDB" id="A0A381ZTI9"/>
<dbReference type="EMBL" id="UINC01022483">
    <property type="protein sequence ID" value="SVA92192.1"/>
    <property type="molecule type" value="Genomic_DNA"/>
</dbReference>
<sequence>VLYSHSIVDGGFEVMSYTTRLTPFTSFTILDEIVPK</sequence>
<organism evidence="1">
    <name type="scientific">marine metagenome</name>
    <dbReference type="NCBI Taxonomy" id="408172"/>
    <lineage>
        <taxon>unclassified sequences</taxon>
        <taxon>metagenomes</taxon>
        <taxon>ecological metagenomes</taxon>
    </lineage>
</organism>
<name>A0A381ZTI9_9ZZZZ</name>
<gene>
    <name evidence="1" type="ORF">METZ01_LOCUS145046</name>
</gene>
<evidence type="ECO:0000313" key="1">
    <source>
        <dbReference type="EMBL" id="SVA92192.1"/>
    </source>
</evidence>